<reference evidence="1" key="1">
    <citation type="journal article" date="2015" name="Nature">
        <title>Complex archaea that bridge the gap between prokaryotes and eukaryotes.</title>
        <authorList>
            <person name="Spang A."/>
            <person name="Saw J.H."/>
            <person name="Jorgensen S.L."/>
            <person name="Zaremba-Niedzwiedzka K."/>
            <person name="Martijn J."/>
            <person name="Lind A.E."/>
            <person name="van Eijk R."/>
            <person name="Schleper C."/>
            <person name="Guy L."/>
            <person name="Ettema T.J."/>
        </authorList>
    </citation>
    <scope>NUCLEOTIDE SEQUENCE</scope>
</reference>
<sequence length="118" mass="13684">MRVGCLVELRMGESLNWCQPILKAQRDLTASIIRDECQERIIKKIEDSNELLELGRKAIEDVLVEWRDNRMSQFNRGNGLVIREKDGKDSHIIRFGPETALRIGLKAIRQALKKKELK</sequence>
<name>A0A0F9JGX5_9ZZZZ</name>
<gene>
    <name evidence="1" type="ORF">LCGC14_1457270</name>
</gene>
<proteinExistence type="predicted"/>
<organism evidence="1">
    <name type="scientific">marine sediment metagenome</name>
    <dbReference type="NCBI Taxonomy" id="412755"/>
    <lineage>
        <taxon>unclassified sequences</taxon>
        <taxon>metagenomes</taxon>
        <taxon>ecological metagenomes</taxon>
    </lineage>
</organism>
<protein>
    <submittedName>
        <fullName evidence="1">Uncharacterized protein</fullName>
    </submittedName>
</protein>
<dbReference type="EMBL" id="LAZR01010104">
    <property type="protein sequence ID" value="KKM68803.1"/>
    <property type="molecule type" value="Genomic_DNA"/>
</dbReference>
<dbReference type="AlphaFoldDB" id="A0A0F9JGX5"/>
<evidence type="ECO:0000313" key="1">
    <source>
        <dbReference type="EMBL" id="KKM68803.1"/>
    </source>
</evidence>
<comment type="caution">
    <text evidence="1">The sequence shown here is derived from an EMBL/GenBank/DDBJ whole genome shotgun (WGS) entry which is preliminary data.</text>
</comment>
<accession>A0A0F9JGX5</accession>